<feature type="binding site" evidence="11">
    <location>
        <position position="206"/>
    </location>
    <ligand>
        <name>substrate</name>
    </ligand>
</feature>
<keyword evidence="8 11" id="KW-0067">ATP-binding</keyword>
<evidence type="ECO:0000256" key="9">
    <source>
        <dbReference type="ARBA" id="ARBA00022842"/>
    </source>
</evidence>
<evidence type="ECO:0000256" key="1">
    <source>
        <dbReference type="ARBA" id="ARBA00001771"/>
    </source>
</evidence>
<dbReference type="Pfam" id="PF02110">
    <property type="entry name" value="HK"/>
    <property type="match status" value="1"/>
</dbReference>
<dbReference type="GO" id="GO:0004417">
    <property type="term" value="F:hydroxyethylthiazole kinase activity"/>
    <property type="evidence" value="ECO:0007669"/>
    <property type="project" value="UniProtKB-EC"/>
</dbReference>
<keyword evidence="10 11" id="KW-0784">Thiamine biosynthesis</keyword>
<evidence type="ECO:0000256" key="10">
    <source>
        <dbReference type="ARBA" id="ARBA00022977"/>
    </source>
</evidence>
<name>A0ABT9G286_LEPDI</name>
<evidence type="ECO:0000256" key="5">
    <source>
        <dbReference type="ARBA" id="ARBA00022723"/>
    </source>
</evidence>
<dbReference type="CDD" id="cd01170">
    <property type="entry name" value="THZ_kinase"/>
    <property type="match status" value="1"/>
</dbReference>
<evidence type="ECO:0000256" key="3">
    <source>
        <dbReference type="ARBA" id="ARBA00004868"/>
    </source>
</evidence>
<sequence length="283" mass="29428">MNPTPPNLPTRLVAADLWADVQAVRTHAPLVHSITNFVVMNFNANVLLALGAAPVMAHAHEEVADMAGIAQALVLNIGTLEPAWIEAMRIAQARAHQRGIPVVLDPVGAGATAYRNQALAGLIDTHAPTILRGNGSEVMSVAGLAAATRGVDSSASSDDAVGAARAFARRTGAVVCVSGEVDHVVDRDGRWSRLSNGHPWMTRITGVGCSATAMVGAFAAVQPDAWRATTAAMAFMGVVGEWAAERAQAAGGGVGRMQVELLDGLHLVDEATFLQRLRLDVAA</sequence>
<feature type="binding site" evidence="11">
    <location>
        <position position="178"/>
    </location>
    <ligand>
        <name>ATP</name>
        <dbReference type="ChEBI" id="CHEBI:30616"/>
    </ligand>
</feature>
<evidence type="ECO:0000256" key="4">
    <source>
        <dbReference type="ARBA" id="ARBA00022679"/>
    </source>
</evidence>
<feature type="binding site" evidence="11">
    <location>
        <position position="132"/>
    </location>
    <ligand>
        <name>ATP</name>
        <dbReference type="ChEBI" id="CHEBI:30616"/>
    </ligand>
</feature>
<evidence type="ECO:0000256" key="7">
    <source>
        <dbReference type="ARBA" id="ARBA00022777"/>
    </source>
</evidence>
<comment type="caution">
    <text evidence="12">The sequence shown here is derived from an EMBL/GenBank/DDBJ whole genome shotgun (WGS) entry which is preliminary data.</text>
</comment>
<dbReference type="SUPFAM" id="SSF53613">
    <property type="entry name" value="Ribokinase-like"/>
    <property type="match status" value="1"/>
</dbReference>
<proteinExistence type="inferred from homology"/>
<evidence type="ECO:0000256" key="6">
    <source>
        <dbReference type="ARBA" id="ARBA00022741"/>
    </source>
</evidence>
<dbReference type="InterPro" id="IPR029056">
    <property type="entry name" value="Ribokinase-like"/>
</dbReference>
<dbReference type="RefSeq" id="WP_305748952.1">
    <property type="nucleotide sequence ID" value="NZ_JAUZEE010000003.1"/>
</dbReference>
<dbReference type="EMBL" id="JAUZEE010000003">
    <property type="protein sequence ID" value="MDP4300392.1"/>
    <property type="molecule type" value="Genomic_DNA"/>
</dbReference>
<keyword evidence="5 11" id="KW-0479">Metal-binding</keyword>
<comment type="function">
    <text evidence="11">Catalyzes the phosphorylation of the hydroxyl group of 4-methyl-5-beta-hydroxyethylthiazole (THZ).</text>
</comment>
<dbReference type="NCBIfam" id="NF006830">
    <property type="entry name" value="PRK09355.1"/>
    <property type="match status" value="1"/>
</dbReference>
<accession>A0ABT9G286</accession>
<keyword evidence="6 11" id="KW-0547">Nucleotide-binding</keyword>
<keyword evidence="4 11" id="KW-0808">Transferase</keyword>
<comment type="pathway">
    <text evidence="3 11">Cofactor biosynthesis; thiamine diphosphate biosynthesis; 4-methyl-5-(2-phosphoethyl)-thiazole from 5-(2-hydroxyethyl)-4-methylthiazole: step 1/1.</text>
</comment>
<organism evidence="12 13">
    <name type="scientific">Leptothrix discophora</name>
    <dbReference type="NCBI Taxonomy" id="89"/>
    <lineage>
        <taxon>Bacteria</taxon>
        <taxon>Pseudomonadati</taxon>
        <taxon>Pseudomonadota</taxon>
        <taxon>Betaproteobacteria</taxon>
        <taxon>Burkholderiales</taxon>
        <taxon>Sphaerotilaceae</taxon>
        <taxon>Leptothrix</taxon>
    </lineage>
</organism>
<evidence type="ECO:0000256" key="2">
    <source>
        <dbReference type="ARBA" id="ARBA00001946"/>
    </source>
</evidence>
<keyword evidence="7 11" id="KW-0418">Kinase</keyword>
<keyword evidence="9 11" id="KW-0460">Magnesium</keyword>
<evidence type="ECO:0000313" key="12">
    <source>
        <dbReference type="EMBL" id="MDP4300392.1"/>
    </source>
</evidence>
<evidence type="ECO:0000256" key="11">
    <source>
        <dbReference type="HAMAP-Rule" id="MF_00228"/>
    </source>
</evidence>
<dbReference type="EC" id="2.7.1.50" evidence="11"/>
<dbReference type="HAMAP" id="MF_00228">
    <property type="entry name" value="Thz_kinase"/>
    <property type="match status" value="1"/>
</dbReference>
<protein>
    <recommendedName>
        <fullName evidence="11">Hydroxyethylthiazole kinase</fullName>
        <ecNumber evidence="11">2.7.1.50</ecNumber>
    </recommendedName>
    <alternativeName>
        <fullName evidence="11">4-methyl-5-beta-hydroxyethylthiazole kinase</fullName>
        <shortName evidence="11">TH kinase</shortName>
        <shortName evidence="11">Thz kinase</shortName>
    </alternativeName>
</protein>
<dbReference type="Proteomes" id="UP001235760">
    <property type="component" value="Unassembled WGS sequence"/>
</dbReference>
<comment type="similarity">
    <text evidence="11">Belongs to the Thz kinase family.</text>
</comment>
<feature type="binding site" evidence="11">
    <location>
        <position position="56"/>
    </location>
    <ligand>
        <name>substrate</name>
    </ligand>
</feature>
<keyword evidence="13" id="KW-1185">Reference proteome</keyword>
<dbReference type="InterPro" id="IPR000417">
    <property type="entry name" value="Hyethyz_kinase"/>
</dbReference>
<dbReference type="PIRSF" id="PIRSF000513">
    <property type="entry name" value="Thz_kinase"/>
    <property type="match status" value="1"/>
</dbReference>
<evidence type="ECO:0000313" key="13">
    <source>
        <dbReference type="Proteomes" id="UP001235760"/>
    </source>
</evidence>
<dbReference type="NCBIfam" id="TIGR00694">
    <property type="entry name" value="thiM"/>
    <property type="match status" value="1"/>
</dbReference>
<comment type="catalytic activity">
    <reaction evidence="1 11">
        <text>5-(2-hydroxyethyl)-4-methylthiazole + ATP = 4-methyl-5-(2-phosphooxyethyl)-thiazole + ADP + H(+)</text>
        <dbReference type="Rhea" id="RHEA:24212"/>
        <dbReference type="ChEBI" id="CHEBI:15378"/>
        <dbReference type="ChEBI" id="CHEBI:17957"/>
        <dbReference type="ChEBI" id="CHEBI:30616"/>
        <dbReference type="ChEBI" id="CHEBI:58296"/>
        <dbReference type="ChEBI" id="CHEBI:456216"/>
        <dbReference type="EC" id="2.7.1.50"/>
    </reaction>
</comment>
<reference evidence="12 13" key="1">
    <citation type="submission" date="2023-08" db="EMBL/GenBank/DDBJ databases">
        <authorList>
            <person name="Roldan D.M."/>
            <person name="Menes R.J."/>
        </authorList>
    </citation>
    <scope>NUCLEOTIDE SEQUENCE [LARGE SCALE GENOMIC DNA]</scope>
    <source>
        <strain evidence="12 13">CCM 2812</strain>
    </source>
</reference>
<dbReference type="Gene3D" id="3.40.1190.20">
    <property type="match status" value="1"/>
</dbReference>
<gene>
    <name evidence="11 12" type="primary">thiM</name>
    <name evidence="12" type="ORF">Q8X39_07060</name>
</gene>
<comment type="cofactor">
    <cofactor evidence="2 11">
        <name>Mg(2+)</name>
        <dbReference type="ChEBI" id="CHEBI:18420"/>
    </cofactor>
</comment>
<dbReference type="PRINTS" id="PR01099">
    <property type="entry name" value="HYETHTZKNASE"/>
</dbReference>
<evidence type="ECO:0000256" key="8">
    <source>
        <dbReference type="ARBA" id="ARBA00022840"/>
    </source>
</evidence>